<feature type="transmembrane region" description="Helical" evidence="11">
    <location>
        <begin position="744"/>
        <end position="763"/>
    </location>
</feature>
<accession>A0A8H4PVA1</accession>
<evidence type="ECO:0000256" key="9">
    <source>
        <dbReference type="ARBA" id="ARBA00023136"/>
    </source>
</evidence>
<dbReference type="GO" id="GO:0004168">
    <property type="term" value="F:dolichol kinase activity"/>
    <property type="evidence" value="ECO:0007669"/>
    <property type="project" value="UniProtKB-EC"/>
</dbReference>
<evidence type="ECO:0000256" key="7">
    <source>
        <dbReference type="ARBA" id="ARBA00022824"/>
    </source>
</evidence>
<feature type="region of interest" description="Disordered" evidence="10">
    <location>
        <begin position="1"/>
        <end position="81"/>
    </location>
</feature>
<dbReference type="GO" id="GO:0005789">
    <property type="term" value="C:endoplasmic reticulum membrane"/>
    <property type="evidence" value="ECO:0007669"/>
    <property type="project" value="UniProtKB-SubCell"/>
</dbReference>
<evidence type="ECO:0000256" key="10">
    <source>
        <dbReference type="SAM" id="MobiDB-lite"/>
    </source>
</evidence>
<evidence type="ECO:0000256" key="8">
    <source>
        <dbReference type="ARBA" id="ARBA00022989"/>
    </source>
</evidence>
<dbReference type="AlphaFoldDB" id="A0A8H4PVA1"/>
<dbReference type="InterPro" id="IPR032974">
    <property type="entry name" value="Polypren_kinase"/>
</dbReference>
<evidence type="ECO:0000256" key="4">
    <source>
        <dbReference type="ARBA" id="ARBA00022679"/>
    </source>
</evidence>
<feature type="transmembrane region" description="Helical" evidence="11">
    <location>
        <begin position="704"/>
        <end position="723"/>
    </location>
</feature>
<feature type="transmembrane region" description="Helical" evidence="11">
    <location>
        <begin position="598"/>
        <end position="613"/>
    </location>
</feature>
<organism evidence="12 13">
    <name type="scientific">Ophiocordyceps sinensis</name>
    <dbReference type="NCBI Taxonomy" id="72228"/>
    <lineage>
        <taxon>Eukaryota</taxon>
        <taxon>Fungi</taxon>
        <taxon>Dikarya</taxon>
        <taxon>Ascomycota</taxon>
        <taxon>Pezizomycotina</taxon>
        <taxon>Sordariomycetes</taxon>
        <taxon>Hypocreomycetidae</taxon>
        <taxon>Hypocreales</taxon>
        <taxon>Ophiocordycipitaceae</taxon>
        <taxon>Ophiocordyceps</taxon>
    </lineage>
</organism>
<dbReference type="OrthoDB" id="377083at2759"/>
<keyword evidence="13" id="KW-1185">Reference proteome</keyword>
<keyword evidence="7" id="KW-0256">Endoplasmic reticulum</keyword>
<comment type="similarity">
    <text evidence="2">Belongs to the polyprenol kinase family.</text>
</comment>
<feature type="transmembrane region" description="Helical" evidence="11">
    <location>
        <begin position="185"/>
        <end position="207"/>
    </location>
</feature>
<sequence length="818" mass="89338">MAEHPVSESPTALDPGDQQDIRALNRTPKPYHHQSAELPHSADIFVPRDDAETPSSLSTGLCEYSKDSSAASESGTEADDEHFLKGLPAPRVRLHKGLRGQNEFPSGVSTPLATPAAVEDHQVRAVEKALSAQRCSVKCRLRNTARRNKVLVRRATEASLVAALGCMVAANSRVSPVMGLWRRDFQLLGLLVAILLALYPLRISVWAHRHRQQSRMLAFKLPSSFDPAPLLYPPTITIFASLLISASNPAAILPSVILSVCAIPQSLIPTIDPFASFGTIHWTLSCLPLIWRPSGLTPRGDLLEESLVLLYPLHQTLCNVLRYLTTTSLLEAELQLLSIALVSVLTLAASPQIQVLKALLKQHQSLGQIANGDRNDNNPLTEEEDWHSPLRGPLRVRTLGPNADLGEAASLLSKDDGEPDLSLARRRTVSHVDMLQPKLSTHTHSGRRKRAISSSIRPYLKLTQAQATLRTWLYALYVYVCLLAIILVGVRVYVQEYALGGHEPVGWALGYMFGDWPWFRFQVVNANLERWVCLPRQFGSADGPDCRMGWVQHLRHDEFGEANSRLILSGYWLLILVVGLVIVLRLKETYEVDTRRKVFHFMMVGMFLPVTFVDPTFAALGLVLVLVIFLILDLLRASQLPPLSKPIASFLAPYVDGRDFRGPVVISHIFLLIGCAIPLWLALATLTRSGTGCLAGWEVPTRDVSMVSGVICVGLGDAAASLIGRRYGHRKWLWGGGKSLEGSVAFAAAAFAGLTAASAWLRLGGWATTDEPMGPLVSARNAGVCASMASLTEAVLTGGNDNVIVPVVLWTCVKSLGV</sequence>
<evidence type="ECO:0000313" key="12">
    <source>
        <dbReference type="EMBL" id="KAF4511151.1"/>
    </source>
</evidence>
<feature type="transmembrane region" description="Helical" evidence="11">
    <location>
        <begin position="150"/>
        <end position="170"/>
    </location>
</feature>
<reference evidence="12 13" key="1">
    <citation type="journal article" date="2020" name="Genome Biol. Evol.">
        <title>A new high-quality draft genome assembly of the Chinese cordyceps Ophiocordyceps sinensis.</title>
        <authorList>
            <person name="Shu R."/>
            <person name="Zhang J."/>
            <person name="Meng Q."/>
            <person name="Zhang H."/>
            <person name="Zhou G."/>
            <person name="Li M."/>
            <person name="Wu P."/>
            <person name="Zhao Y."/>
            <person name="Chen C."/>
            <person name="Qin Q."/>
        </authorList>
    </citation>
    <scope>NUCLEOTIDE SEQUENCE [LARGE SCALE GENOMIC DNA]</scope>
    <source>
        <strain evidence="12 13">IOZ07</strain>
    </source>
</reference>
<evidence type="ECO:0000256" key="11">
    <source>
        <dbReference type="SAM" id="Phobius"/>
    </source>
</evidence>
<dbReference type="Proteomes" id="UP000557566">
    <property type="component" value="Unassembled WGS sequence"/>
</dbReference>
<keyword evidence="4" id="KW-0808">Transferase</keyword>
<comment type="caution">
    <text evidence="12">The sequence shown here is derived from an EMBL/GenBank/DDBJ whole genome shotgun (WGS) entry which is preliminary data.</text>
</comment>
<feature type="transmembrane region" description="Helical" evidence="11">
    <location>
        <begin position="664"/>
        <end position="684"/>
    </location>
</feature>
<comment type="subcellular location">
    <subcellularLocation>
        <location evidence="1">Endoplasmic reticulum membrane</location>
        <topology evidence="1">Multi-pass membrane protein</topology>
    </subcellularLocation>
</comment>
<keyword evidence="6" id="KW-0418">Kinase</keyword>
<keyword evidence="8 11" id="KW-1133">Transmembrane helix</keyword>
<evidence type="ECO:0000256" key="6">
    <source>
        <dbReference type="ARBA" id="ARBA00022777"/>
    </source>
</evidence>
<dbReference type="PANTHER" id="PTHR13205:SF15">
    <property type="entry name" value="DOLICHOL KINASE"/>
    <property type="match status" value="1"/>
</dbReference>
<gene>
    <name evidence="12" type="ORF">G6O67_002972</name>
</gene>
<dbReference type="GO" id="GO:0043048">
    <property type="term" value="P:dolichyl monophosphate biosynthetic process"/>
    <property type="evidence" value="ECO:0007669"/>
    <property type="project" value="TreeGrafter"/>
</dbReference>
<evidence type="ECO:0000313" key="13">
    <source>
        <dbReference type="Proteomes" id="UP000557566"/>
    </source>
</evidence>
<dbReference type="EMBL" id="JAAVMX010000003">
    <property type="protein sequence ID" value="KAF4511151.1"/>
    <property type="molecule type" value="Genomic_DNA"/>
</dbReference>
<keyword evidence="9 11" id="KW-0472">Membrane</keyword>
<evidence type="ECO:0000256" key="5">
    <source>
        <dbReference type="ARBA" id="ARBA00022692"/>
    </source>
</evidence>
<proteinExistence type="inferred from homology"/>
<evidence type="ECO:0000256" key="2">
    <source>
        <dbReference type="ARBA" id="ARBA00010794"/>
    </source>
</evidence>
<dbReference type="PANTHER" id="PTHR13205">
    <property type="entry name" value="TRANSMEMBRANE PROTEIN 15-RELATED"/>
    <property type="match status" value="1"/>
</dbReference>
<feature type="transmembrane region" description="Helical" evidence="11">
    <location>
        <begin position="471"/>
        <end position="494"/>
    </location>
</feature>
<feature type="transmembrane region" description="Helical" evidence="11">
    <location>
        <begin position="566"/>
        <end position="586"/>
    </location>
</feature>
<dbReference type="EC" id="2.7.1.108" evidence="3"/>
<evidence type="ECO:0000256" key="3">
    <source>
        <dbReference type="ARBA" id="ARBA00012132"/>
    </source>
</evidence>
<keyword evidence="5 11" id="KW-0812">Transmembrane</keyword>
<protein>
    <recommendedName>
        <fullName evidence="3">dolichol kinase</fullName>
        <ecNumber evidence="3">2.7.1.108</ecNumber>
    </recommendedName>
</protein>
<evidence type="ECO:0000256" key="1">
    <source>
        <dbReference type="ARBA" id="ARBA00004477"/>
    </source>
</evidence>
<name>A0A8H4PVA1_9HYPO</name>